<dbReference type="EC" id="1.1.2.3" evidence="5"/>
<sequence>MDTNTAAAQAAPLVAPPRAVHASKPATPTARRFRKLLALDDFEKAARRHLPRMVYGFVSGASETGSALRQSRAGYDRIALLPRTLMDVSGRTTSTRLFGTDYSAPIGICPFGGAAMVAYRGDLALARAARNTGVPMILSASSLIALEEVQRENPDAWFQAYLAGDLARIEPMVKRVADAGFGTLVVTADHPVPSNRENNLRNGFSMPIKITPQTVLDSMLHPSWLCGTILRTVLRHGIPHFENMDAHRGPPMFSQHAVRNINSRDQLAWSHVAAIRRMWQGKLVIKGVLSLGDVLKAKDAGADGVILSNHGGRQLDYAVAPIDMLPEIVAAKTGLVTMIDGGVRRGTDVLKALALGADFVFVGRPFLYAASIGGADAVEHAIGLLIDEINRDMALLGTRNRSEITSDLLR</sequence>
<dbReference type="EMBL" id="JAUSUH010000002">
    <property type="protein sequence ID" value="MDQ0346833.1"/>
    <property type="molecule type" value="Genomic_DNA"/>
</dbReference>
<comment type="caution">
    <text evidence="5">The sequence shown here is derived from an EMBL/GenBank/DDBJ whole genome shotgun (WGS) entry which is preliminary data.</text>
</comment>
<dbReference type="PANTHER" id="PTHR10578:SF143">
    <property type="entry name" value="FMN-DEPENDENT ALPHA-HYDROXY ACID DEHYDROGENASE PB1A11.03"/>
    <property type="match status" value="1"/>
</dbReference>
<evidence type="ECO:0000256" key="1">
    <source>
        <dbReference type="ARBA" id="ARBA00001917"/>
    </source>
</evidence>
<proteinExistence type="inferred from homology"/>
<dbReference type="PANTHER" id="PTHR10578">
    <property type="entry name" value="S -2-HYDROXY-ACID OXIDASE-RELATED"/>
    <property type="match status" value="1"/>
</dbReference>
<dbReference type="InterPro" id="IPR008259">
    <property type="entry name" value="FMN_hydac_DH_AS"/>
</dbReference>
<dbReference type="SUPFAM" id="SSF51395">
    <property type="entry name" value="FMN-linked oxidoreductases"/>
    <property type="match status" value="1"/>
</dbReference>
<dbReference type="InterPro" id="IPR000262">
    <property type="entry name" value="FMN-dep_DH"/>
</dbReference>
<evidence type="ECO:0000313" key="6">
    <source>
        <dbReference type="Proteomes" id="UP001238467"/>
    </source>
</evidence>
<comment type="cofactor">
    <cofactor evidence="1">
        <name>FMN</name>
        <dbReference type="ChEBI" id="CHEBI:58210"/>
    </cofactor>
</comment>
<reference evidence="5 6" key="1">
    <citation type="submission" date="2023-07" db="EMBL/GenBank/DDBJ databases">
        <title>Genomic Encyclopedia of Type Strains, Phase IV (KMG-IV): sequencing the most valuable type-strain genomes for metagenomic binning, comparative biology and taxonomic classification.</title>
        <authorList>
            <person name="Goeker M."/>
        </authorList>
    </citation>
    <scope>NUCLEOTIDE SEQUENCE [LARGE SCALE GENOMIC DNA]</scope>
    <source>
        <strain evidence="5 6">DSM 1277</strain>
    </source>
</reference>
<dbReference type="InterPro" id="IPR013785">
    <property type="entry name" value="Aldolase_TIM"/>
</dbReference>
<evidence type="ECO:0000313" key="5">
    <source>
        <dbReference type="EMBL" id="MDQ0346833.1"/>
    </source>
</evidence>
<dbReference type="Proteomes" id="UP001238467">
    <property type="component" value="Unassembled WGS sequence"/>
</dbReference>
<name>A0ABU0DEI8_9HYPH</name>
<dbReference type="PROSITE" id="PS00557">
    <property type="entry name" value="FMN_HYDROXY_ACID_DH_1"/>
    <property type="match status" value="1"/>
</dbReference>
<dbReference type="RefSeq" id="WP_307058562.1">
    <property type="nucleotide sequence ID" value="NZ_JAUSUH010000002.1"/>
</dbReference>
<dbReference type="Pfam" id="PF01070">
    <property type="entry name" value="FMN_dh"/>
    <property type="match status" value="1"/>
</dbReference>
<evidence type="ECO:0000256" key="2">
    <source>
        <dbReference type="ARBA" id="ARBA00023002"/>
    </source>
</evidence>
<dbReference type="GO" id="GO:0004460">
    <property type="term" value="F:L-lactate dehydrogenase (cytochrome) activity"/>
    <property type="evidence" value="ECO:0007669"/>
    <property type="project" value="UniProtKB-EC"/>
</dbReference>
<accession>A0ABU0DEI8</accession>
<dbReference type="Gene3D" id="3.20.20.70">
    <property type="entry name" value="Aldolase class I"/>
    <property type="match status" value="1"/>
</dbReference>
<feature type="domain" description="FMN hydroxy acid dehydrogenase" evidence="4">
    <location>
        <begin position="31"/>
        <end position="410"/>
    </location>
</feature>
<keyword evidence="6" id="KW-1185">Reference proteome</keyword>
<evidence type="ECO:0000259" key="4">
    <source>
        <dbReference type="PROSITE" id="PS51349"/>
    </source>
</evidence>
<dbReference type="PIRSF" id="PIRSF000138">
    <property type="entry name" value="Al-hdrx_acd_dh"/>
    <property type="match status" value="1"/>
</dbReference>
<comment type="similarity">
    <text evidence="3">Belongs to the FMN-dependent alpha-hydroxy acid dehydrogenase family.</text>
</comment>
<dbReference type="InterPro" id="IPR037396">
    <property type="entry name" value="FMN_HAD"/>
</dbReference>
<evidence type="ECO:0000256" key="3">
    <source>
        <dbReference type="ARBA" id="ARBA00024042"/>
    </source>
</evidence>
<keyword evidence="2 5" id="KW-0560">Oxidoreductase</keyword>
<gene>
    <name evidence="5" type="ORF">J2S76_001250</name>
</gene>
<organism evidence="5 6">
    <name type="scientific">Ancylobacter vacuolatus</name>
    <dbReference type="NCBI Taxonomy" id="223389"/>
    <lineage>
        <taxon>Bacteria</taxon>
        <taxon>Pseudomonadati</taxon>
        <taxon>Pseudomonadota</taxon>
        <taxon>Alphaproteobacteria</taxon>
        <taxon>Hyphomicrobiales</taxon>
        <taxon>Xanthobacteraceae</taxon>
        <taxon>Ancylobacter</taxon>
    </lineage>
</organism>
<dbReference type="CDD" id="cd02809">
    <property type="entry name" value="alpha_hydroxyacid_oxid_FMN"/>
    <property type="match status" value="1"/>
</dbReference>
<dbReference type="PROSITE" id="PS51349">
    <property type="entry name" value="FMN_HYDROXY_ACID_DH_2"/>
    <property type="match status" value="1"/>
</dbReference>
<dbReference type="InterPro" id="IPR012133">
    <property type="entry name" value="Alpha-hydoxy_acid_DH_FMN"/>
</dbReference>
<protein>
    <submittedName>
        <fullName evidence="5">L-lactate dehydrogenase (Cytochrome)</fullName>
        <ecNumber evidence="5">1.1.2.3</ecNumber>
    </submittedName>
</protein>